<dbReference type="Proteomes" id="UP001279734">
    <property type="component" value="Unassembled WGS sequence"/>
</dbReference>
<accession>A0AAD3TA90</accession>
<keyword evidence="1" id="KW-0460">Magnesium</keyword>
<dbReference type="SMART" id="SM00331">
    <property type="entry name" value="PP2C_SIG"/>
    <property type="match status" value="1"/>
</dbReference>
<evidence type="ECO:0000259" key="2">
    <source>
        <dbReference type="PROSITE" id="PS51746"/>
    </source>
</evidence>
<dbReference type="SMART" id="SM00332">
    <property type="entry name" value="PP2Cc"/>
    <property type="match status" value="1"/>
</dbReference>
<keyword evidence="4" id="KW-1185">Reference proteome</keyword>
<comment type="cofactor">
    <cofactor evidence="1">
        <name>Mn(2+)</name>
        <dbReference type="ChEBI" id="CHEBI:29035"/>
    </cofactor>
</comment>
<comment type="catalytic activity">
    <reaction evidence="1">
        <text>O-phospho-L-seryl-[protein] + H2O = L-seryl-[protein] + phosphate</text>
        <dbReference type="Rhea" id="RHEA:20629"/>
        <dbReference type="Rhea" id="RHEA-COMP:9863"/>
        <dbReference type="Rhea" id="RHEA-COMP:11604"/>
        <dbReference type="ChEBI" id="CHEBI:15377"/>
        <dbReference type="ChEBI" id="CHEBI:29999"/>
        <dbReference type="ChEBI" id="CHEBI:43474"/>
        <dbReference type="ChEBI" id="CHEBI:83421"/>
        <dbReference type="EC" id="3.1.3.16"/>
    </reaction>
</comment>
<dbReference type="InterPro" id="IPR036457">
    <property type="entry name" value="PPM-type-like_dom_sf"/>
</dbReference>
<keyword evidence="1" id="KW-0479">Metal-binding</keyword>
<dbReference type="SUPFAM" id="SSF81606">
    <property type="entry name" value="PP2C-like"/>
    <property type="match status" value="1"/>
</dbReference>
<dbReference type="PANTHER" id="PTHR12320">
    <property type="entry name" value="PROTEIN PHOSPHATASE 2C"/>
    <property type="match status" value="1"/>
</dbReference>
<dbReference type="GO" id="GO:0046872">
    <property type="term" value="F:metal ion binding"/>
    <property type="evidence" value="ECO:0007669"/>
    <property type="project" value="UniProtKB-UniRule"/>
</dbReference>
<dbReference type="EC" id="3.1.3.16" evidence="1"/>
<keyword evidence="1" id="KW-0378">Hydrolase</keyword>
<dbReference type="PANTHER" id="PTHR12320:SF83">
    <property type="entry name" value="PROTEIN PHOSPHATASE 2C 55-RELATED"/>
    <property type="match status" value="1"/>
</dbReference>
<dbReference type="EMBL" id="BSYO01000029">
    <property type="protein sequence ID" value="GMH25264.1"/>
    <property type="molecule type" value="Genomic_DNA"/>
</dbReference>
<keyword evidence="1" id="KW-0904">Protein phosphatase</keyword>
<dbReference type="AlphaFoldDB" id="A0AAD3TA90"/>
<sequence>MGHTLSWLSSSSASGTALNYNFLCSPIQEKTVGTSGSIAGSGDIYMDNSTTSYVNVSDPAKRRGLFFGDKKLFCFRKAGLSLNNQELTNMHLTKGFFISGIPRRTYHSRLLLGSCLMNSRIFSSLHGAAADVSFDISPVDEQLGDSEDSSEQSSIGKRAVKLISGSCYIPHPLKEETGGEDAHFICVDEQVIGIADGVGGWADVGVDAGEYARELMSNSVAAILEEPKGSVDPARVLEKAHSVTQVSGSSTACIIALTNQQGIHAINIGDSGFVIIRDGSTVFRSPVQQYGFNFPYQLENGTRGDLPSAGQVFRFHAAPGDVIVAGTDGLFDNLYNNEISSIIVNGVRTHMEPEVLARKIAALARERAQDRARQTPFATAAQHAGFRYHGGKLDDITVVVSYVSAASNQ</sequence>
<organism evidence="3 4">
    <name type="scientific">Nepenthes gracilis</name>
    <name type="common">Slender pitcher plant</name>
    <dbReference type="NCBI Taxonomy" id="150966"/>
    <lineage>
        <taxon>Eukaryota</taxon>
        <taxon>Viridiplantae</taxon>
        <taxon>Streptophyta</taxon>
        <taxon>Embryophyta</taxon>
        <taxon>Tracheophyta</taxon>
        <taxon>Spermatophyta</taxon>
        <taxon>Magnoliopsida</taxon>
        <taxon>eudicotyledons</taxon>
        <taxon>Gunneridae</taxon>
        <taxon>Pentapetalae</taxon>
        <taxon>Caryophyllales</taxon>
        <taxon>Nepenthaceae</taxon>
        <taxon>Nepenthes</taxon>
    </lineage>
</organism>
<keyword evidence="1" id="KW-0464">Manganese</keyword>
<reference evidence="3" key="1">
    <citation type="submission" date="2023-05" db="EMBL/GenBank/DDBJ databases">
        <title>Nepenthes gracilis genome sequencing.</title>
        <authorList>
            <person name="Fukushima K."/>
        </authorList>
    </citation>
    <scope>NUCLEOTIDE SEQUENCE</scope>
    <source>
        <strain evidence="3">SING2019-196</strain>
    </source>
</reference>
<dbReference type="InterPro" id="IPR039123">
    <property type="entry name" value="PPTC7"/>
</dbReference>
<dbReference type="Pfam" id="PF13672">
    <property type="entry name" value="PP2C_2"/>
    <property type="match status" value="1"/>
</dbReference>
<gene>
    <name evidence="3" type="ORF">Nepgr_027107</name>
</gene>
<comment type="catalytic activity">
    <reaction evidence="1">
        <text>O-phospho-L-threonyl-[protein] + H2O = L-threonyl-[protein] + phosphate</text>
        <dbReference type="Rhea" id="RHEA:47004"/>
        <dbReference type="Rhea" id="RHEA-COMP:11060"/>
        <dbReference type="Rhea" id="RHEA-COMP:11605"/>
        <dbReference type="ChEBI" id="CHEBI:15377"/>
        <dbReference type="ChEBI" id="CHEBI:30013"/>
        <dbReference type="ChEBI" id="CHEBI:43474"/>
        <dbReference type="ChEBI" id="CHEBI:61977"/>
        <dbReference type="EC" id="3.1.3.16"/>
    </reaction>
</comment>
<evidence type="ECO:0000313" key="4">
    <source>
        <dbReference type="Proteomes" id="UP001279734"/>
    </source>
</evidence>
<dbReference type="PROSITE" id="PS51746">
    <property type="entry name" value="PPM_2"/>
    <property type="match status" value="1"/>
</dbReference>
<dbReference type="InterPro" id="IPR001932">
    <property type="entry name" value="PPM-type_phosphatase-like_dom"/>
</dbReference>
<dbReference type="Gene3D" id="3.60.40.10">
    <property type="entry name" value="PPM-type phosphatase domain"/>
    <property type="match status" value="2"/>
</dbReference>
<comment type="cofactor">
    <cofactor evidence="1">
        <name>Mg(2+)</name>
        <dbReference type="ChEBI" id="CHEBI:18420"/>
    </cofactor>
</comment>
<feature type="domain" description="PPM-type phosphatase" evidence="2">
    <location>
        <begin position="166"/>
        <end position="403"/>
    </location>
</feature>
<evidence type="ECO:0000313" key="3">
    <source>
        <dbReference type="EMBL" id="GMH25264.1"/>
    </source>
</evidence>
<comment type="caution">
    <text evidence="3">The sequence shown here is derived from an EMBL/GenBank/DDBJ whole genome shotgun (WGS) entry which is preliminary data.</text>
</comment>
<comment type="similarity">
    <text evidence="1">Belongs to the PP2C family.</text>
</comment>
<name>A0AAD3TA90_NEPGR</name>
<dbReference type="GO" id="GO:0004722">
    <property type="term" value="F:protein serine/threonine phosphatase activity"/>
    <property type="evidence" value="ECO:0007669"/>
    <property type="project" value="UniProtKB-EC"/>
</dbReference>
<protein>
    <recommendedName>
        <fullName evidence="1">Protein phosphatase</fullName>
        <ecNumber evidence="1">3.1.3.16</ecNumber>
    </recommendedName>
</protein>
<proteinExistence type="inferred from homology"/>
<evidence type="ECO:0000256" key="1">
    <source>
        <dbReference type="RuleBase" id="RU366020"/>
    </source>
</evidence>